<protein>
    <submittedName>
        <fullName evidence="2">Uncharacterized protein</fullName>
    </submittedName>
</protein>
<gene>
    <name evidence="2" type="ORF">G114_07885</name>
</gene>
<sequence length="81" mass="8460">MQEGEQQHGSQQEGQAAAPGGVKVAQASGTDIEMEKGHQSPGWFAAITDKPIATTPAWESRIAQSRVGALAMPSVSDRQAT</sequence>
<name>N9VB12_9GAMM</name>
<dbReference type="EMBL" id="APVG01000016">
    <property type="protein sequence ID" value="ENY72437.1"/>
    <property type="molecule type" value="Genomic_DNA"/>
</dbReference>
<comment type="caution">
    <text evidence="2">The sequence shown here is derived from an EMBL/GenBank/DDBJ whole genome shotgun (WGS) entry which is preliminary data.</text>
</comment>
<accession>N9VB12</accession>
<keyword evidence="3" id="KW-1185">Reference proteome</keyword>
<feature type="compositionally biased region" description="Low complexity" evidence="1">
    <location>
        <begin position="1"/>
        <end position="18"/>
    </location>
</feature>
<feature type="region of interest" description="Disordered" evidence="1">
    <location>
        <begin position="1"/>
        <end position="48"/>
    </location>
</feature>
<evidence type="ECO:0000313" key="2">
    <source>
        <dbReference type="EMBL" id="ENY72437.1"/>
    </source>
</evidence>
<organism evidence="2 3">
    <name type="scientific">Aeromonas diversa CDC 2478-85</name>
    <dbReference type="NCBI Taxonomy" id="1268237"/>
    <lineage>
        <taxon>Bacteria</taxon>
        <taxon>Pseudomonadati</taxon>
        <taxon>Pseudomonadota</taxon>
        <taxon>Gammaproteobacteria</taxon>
        <taxon>Aeromonadales</taxon>
        <taxon>Aeromonadaceae</taxon>
        <taxon>Aeromonas</taxon>
    </lineage>
</organism>
<reference evidence="2 3" key="1">
    <citation type="journal article" date="2013" name="Genome Announc.">
        <title>Draft Genome Sequence of the Aeromonas diversa Type Strain.</title>
        <authorList>
            <person name="Farfan M."/>
            <person name="Spataro N."/>
            <person name="Sanglas A."/>
            <person name="Albarral V."/>
            <person name="Loren J.G."/>
            <person name="Bosch E."/>
            <person name="Fuste M.C."/>
        </authorList>
    </citation>
    <scope>NUCLEOTIDE SEQUENCE [LARGE SCALE GENOMIC DNA]</scope>
    <source>
        <strain evidence="2 3">2478-85</strain>
    </source>
</reference>
<proteinExistence type="predicted"/>
<dbReference type="Proteomes" id="UP000023775">
    <property type="component" value="Unassembled WGS sequence"/>
</dbReference>
<evidence type="ECO:0000256" key="1">
    <source>
        <dbReference type="SAM" id="MobiDB-lite"/>
    </source>
</evidence>
<dbReference type="AlphaFoldDB" id="N9VB12"/>
<evidence type="ECO:0000313" key="3">
    <source>
        <dbReference type="Proteomes" id="UP000023775"/>
    </source>
</evidence>